<dbReference type="VEuPathDB" id="FungiDB:PYU1_G000860"/>
<evidence type="ECO:0000256" key="4">
    <source>
        <dbReference type="SAM" id="MobiDB-lite"/>
    </source>
</evidence>
<evidence type="ECO:0000313" key="6">
    <source>
        <dbReference type="Proteomes" id="UP000019132"/>
    </source>
</evidence>
<dbReference type="Gene3D" id="1.25.40.20">
    <property type="entry name" value="Ankyrin repeat-containing domain"/>
    <property type="match status" value="3"/>
</dbReference>
<dbReference type="Pfam" id="PF12796">
    <property type="entry name" value="Ank_2"/>
    <property type="match status" value="2"/>
</dbReference>
<reference evidence="5" key="3">
    <citation type="submission" date="2015-02" db="UniProtKB">
        <authorList>
            <consortium name="EnsemblProtists"/>
        </authorList>
    </citation>
    <scope>IDENTIFICATION</scope>
    <source>
        <strain evidence="5">DAOM BR144</strain>
    </source>
</reference>
<dbReference type="AlphaFoldDB" id="K3W7B9"/>
<dbReference type="InterPro" id="IPR036770">
    <property type="entry name" value="Ankyrin_rpt-contain_sf"/>
</dbReference>
<dbReference type="SUPFAM" id="SSF48403">
    <property type="entry name" value="Ankyrin repeat"/>
    <property type="match status" value="1"/>
</dbReference>
<dbReference type="EnsemblProtists" id="PYU1_T000860">
    <property type="protein sequence ID" value="PYU1_T000860"/>
    <property type="gene ID" value="PYU1_G000860"/>
</dbReference>
<dbReference type="OMA" id="HWACIKN"/>
<protein>
    <submittedName>
        <fullName evidence="5">Uncharacterized protein</fullName>
    </submittedName>
</protein>
<evidence type="ECO:0000313" key="5">
    <source>
        <dbReference type="EnsemblProtists" id="PYU1_T000860"/>
    </source>
</evidence>
<dbReference type="InParanoid" id="K3W7B9"/>
<dbReference type="EMBL" id="GL376620">
    <property type="status" value="NOT_ANNOTATED_CDS"/>
    <property type="molecule type" value="Genomic_DNA"/>
</dbReference>
<dbReference type="PROSITE" id="PS50088">
    <property type="entry name" value="ANK_REPEAT"/>
    <property type="match status" value="3"/>
</dbReference>
<dbReference type="PROSITE" id="PS50297">
    <property type="entry name" value="ANK_REP_REGION"/>
    <property type="match status" value="2"/>
</dbReference>
<feature type="compositionally biased region" description="Low complexity" evidence="4">
    <location>
        <begin position="282"/>
        <end position="292"/>
    </location>
</feature>
<name>K3W7B9_GLOUD</name>
<reference evidence="6" key="2">
    <citation type="submission" date="2010-04" db="EMBL/GenBank/DDBJ databases">
        <authorList>
            <person name="Buell R."/>
            <person name="Hamilton J."/>
            <person name="Hostetler J."/>
        </authorList>
    </citation>
    <scope>NUCLEOTIDE SEQUENCE [LARGE SCALE GENOMIC DNA]</scope>
    <source>
        <strain evidence="6">DAOM:BR144</strain>
    </source>
</reference>
<keyword evidence="6" id="KW-1185">Reference proteome</keyword>
<dbReference type="Proteomes" id="UP000019132">
    <property type="component" value="Unassembled WGS sequence"/>
</dbReference>
<organism evidence="5 6">
    <name type="scientific">Globisporangium ultimum (strain ATCC 200006 / CBS 805.95 / DAOM BR144)</name>
    <name type="common">Pythium ultimum</name>
    <dbReference type="NCBI Taxonomy" id="431595"/>
    <lineage>
        <taxon>Eukaryota</taxon>
        <taxon>Sar</taxon>
        <taxon>Stramenopiles</taxon>
        <taxon>Oomycota</taxon>
        <taxon>Peronosporomycetes</taxon>
        <taxon>Pythiales</taxon>
        <taxon>Pythiaceae</taxon>
        <taxon>Globisporangium</taxon>
    </lineage>
</organism>
<evidence type="ECO:0000256" key="3">
    <source>
        <dbReference type="PROSITE-ProRule" id="PRU00023"/>
    </source>
</evidence>
<dbReference type="InterPro" id="IPR002110">
    <property type="entry name" value="Ankyrin_rpt"/>
</dbReference>
<keyword evidence="2 3" id="KW-0040">ANK repeat</keyword>
<feature type="repeat" description="ANK" evidence="3">
    <location>
        <begin position="123"/>
        <end position="147"/>
    </location>
</feature>
<feature type="repeat" description="ANK" evidence="3">
    <location>
        <begin position="90"/>
        <end position="122"/>
    </location>
</feature>
<sequence length="311" mass="33042">NGDLDKVIELRDQWSHQNKKGETALHLAVTEDQLEIVKHLVSNGAPLNIQDKKNKFTPLMLCLAQQPPHFVEMLQAILKGKPDLSVQDSTGQTILHLCAQYEEEESMEVLLRAKPKVDAVDPKKMTALHVAAGKGNLDIVKLLVERGHANVNAVDAKGNSPLHWACIANGSGLVPLIEYFVSKGAKAVPNGFGNTPLHAEAMHCDTSATWPTAAAQALLAAFPDLAGEVNKNGLTAQQTFDQGIDAEEPAAAKEEDAKASASSSQKTKRDQSGAANEEFLETAAAARAAAIARTKKKANKQAQAGSGGLSP</sequence>
<evidence type="ECO:0000256" key="1">
    <source>
        <dbReference type="ARBA" id="ARBA00022737"/>
    </source>
</evidence>
<proteinExistence type="predicted"/>
<dbReference type="PANTHER" id="PTHR24198">
    <property type="entry name" value="ANKYRIN REPEAT AND PROTEIN KINASE DOMAIN-CONTAINING PROTEIN"/>
    <property type="match status" value="1"/>
</dbReference>
<feature type="repeat" description="ANK" evidence="3">
    <location>
        <begin position="20"/>
        <end position="52"/>
    </location>
</feature>
<dbReference type="SMART" id="SM00248">
    <property type="entry name" value="ANK"/>
    <property type="match status" value="5"/>
</dbReference>
<dbReference type="STRING" id="431595.K3W7B9"/>
<dbReference type="HOGENOM" id="CLU_070219_0_0_1"/>
<keyword evidence="1" id="KW-0677">Repeat</keyword>
<dbReference type="PANTHER" id="PTHR24198:SF165">
    <property type="entry name" value="ANKYRIN REPEAT-CONTAINING PROTEIN-RELATED"/>
    <property type="match status" value="1"/>
</dbReference>
<dbReference type="eggNOG" id="KOG0504">
    <property type="taxonomic scope" value="Eukaryota"/>
</dbReference>
<evidence type="ECO:0000256" key="2">
    <source>
        <dbReference type="ARBA" id="ARBA00023043"/>
    </source>
</evidence>
<feature type="region of interest" description="Disordered" evidence="4">
    <location>
        <begin position="249"/>
        <end position="311"/>
    </location>
</feature>
<reference evidence="6" key="1">
    <citation type="journal article" date="2010" name="Genome Biol.">
        <title>Genome sequence of the necrotrophic plant pathogen Pythium ultimum reveals original pathogenicity mechanisms and effector repertoire.</title>
        <authorList>
            <person name="Levesque C.A."/>
            <person name="Brouwer H."/>
            <person name="Cano L."/>
            <person name="Hamilton J.P."/>
            <person name="Holt C."/>
            <person name="Huitema E."/>
            <person name="Raffaele S."/>
            <person name="Robideau G.P."/>
            <person name="Thines M."/>
            <person name="Win J."/>
            <person name="Zerillo M.M."/>
            <person name="Beakes G.W."/>
            <person name="Boore J.L."/>
            <person name="Busam D."/>
            <person name="Dumas B."/>
            <person name="Ferriera S."/>
            <person name="Fuerstenberg S.I."/>
            <person name="Gachon C.M."/>
            <person name="Gaulin E."/>
            <person name="Govers F."/>
            <person name="Grenville-Briggs L."/>
            <person name="Horner N."/>
            <person name="Hostetler J."/>
            <person name="Jiang R.H."/>
            <person name="Johnson J."/>
            <person name="Krajaejun T."/>
            <person name="Lin H."/>
            <person name="Meijer H.J."/>
            <person name="Moore B."/>
            <person name="Morris P."/>
            <person name="Phuntmart V."/>
            <person name="Puiu D."/>
            <person name="Shetty J."/>
            <person name="Stajich J.E."/>
            <person name="Tripathy S."/>
            <person name="Wawra S."/>
            <person name="van West P."/>
            <person name="Whitty B.R."/>
            <person name="Coutinho P.M."/>
            <person name="Henrissat B."/>
            <person name="Martin F."/>
            <person name="Thomas P.D."/>
            <person name="Tyler B.M."/>
            <person name="De Vries R.P."/>
            <person name="Kamoun S."/>
            <person name="Yandell M."/>
            <person name="Tisserat N."/>
            <person name="Buell C.R."/>
        </authorList>
    </citation>
    <scope>NUCLEOTIDE SEQUENCE</scope>
    <source>
        <strain evidence="6">DAOM:BR144</strain>
    </source>
</reference>
<accession>K3W7B9</accession>